<keyword evidence="1" id="KW-0648">Protein biosynthesis</keyword>
<dbReference type="EMBL" id="CYGV01001821">
    <property type="protein sequence ID" value="CUA77310.1"/>
    <property type="molecule type" value="Genomic_DNA"/>
</dbReference>
<dbReference type="AlphaFoldDB" id="A0A0K6GFP0"/>
<keyword evidence="1" id="KW-0396">Initiation factor</keyword>
<evidence type="ECO:0000313" key="2">
    <source>
        <dbReference type="Proteomes" id="UP000044841"/>
    </source>
</evidence>
<gene>
    <name evidence="1" type="ORF">RSOLAG22IIIB_12677</name>
</gene>
<accession>A0A0K6GFP0</accession>
<keyword evidence="2" id="KW-1185">Reference proteome</keyword>
<reference evidence="1 2" key="1">
    <citation type="submission" date="2015-07" db="EMBL/GenBank/DDBJ databases">
        <authorList>
            <person name="Noorani M."/>
        </authorList>
    </citation>
    <scope>NUCLEOTIDE SEQUENCE [LARGE SCALE GENOMIC DNA]</scope>
    <source>
        <strain evidence="1">BBA 69670</strain>
    </source>
</reference>
<proteinExistence type="predicted"/>
<evidence type="ECO:0000313" key="1">
    <source>
        <dbReference type="EMBL" id="CUA77310.1"/>
    </source>
</evidence>
<organism evidence="1 2">
    <name type="scientific">Rhizoctonia solani</name>
    <dbReference type="NCBI Taxonomy" id="456999"/>
    <lineage>
        <taxon>Eukaryota</taxon>
        <taxon>Fungi</taxon>
        <taxon>Dikarya</taxon>
        <taxon>Basidiomycota</taxon>
        <taxon>Agaricomycotina</taxon>
        <taxon>Agaricomycetes</taxon>
        <taxon>Cantharellales</taxon>
        <taxon>Ceratobasidiaceae</taxon>
        <taxon>Rhizoctonia</taxon>
    </lineage>
</organism>
<sequence length="504" mass="57700">MVVTPSNALRPRWGHPISVYPAFYTNEALADRLKAPVKAKERAASRTIALSTIKEICTLGDSTIKPSQYGSVFDKITLSKLESILDLTRFPDEYENLALPKLVAGCIELLSCITPSPFAYEYGYLCFRTLVFALNTCLLKYGGVWDEVIGLMKDKPLSERISCFWDRSAKLAADEAFYFLAQNNMHEDFDDIRLRRWSVPYFDQKKLEKLQTVLHSDRKHLLIALRDTRSLGLSTLFLVLKRHMESKRHTSAPRDHRFTGTSCYFPELKDLIPDLFEAAIQALWNPLPDSIEVRGLDLYVLRTMHAFCILLNRLETEVTRSRRVENSWIYKLGDKIIESDVVGLIVCSASLKLAPEPDDLEYTSTKRDQWTSTQQFLNLATFVPPHYLRRQINNSGCLHDWWKYFTHLGALAPGGLELVPTDPRFSMQGFAAQLIHRICLELLGARLEDSVSTFEERGEMCKNPRCPAPFGTGLTTTIRTNKHVWTDDPYCDSRCLKMHQKVFV</sequence>
<protein>
    <submittedName>
        <fullName evidence="1">Transcription initiation factor TFIID subunit 2</fullName>
    </submittedName>
</protein>
<dbReference type="Proteomes" id="UP000044841">
    <property type="component" value="Unassembled WGS sequence"/>
</dbReference>
<name>A0A0K6GFP0_9AGAM</name>
<dbReference type="GO" id="GO:0003743">
    <property type="term" value="F:translation initiation factor activity"/>
    <property type="evidence" value="ECO:0007669"/>
    <property type="project" value="UniProtKB-KW"/>
</dbReference>